<dbReference type="RefSeq" id="WP_193720769.1">
    <property type="nucleotide sequence ID" value="NZ_JACSPN010000021.1"/>
</dbReference>
<organism evidence="2 3">
    <name type="scientific">Oerskovia douganii</name>
    <dbReference type="NCBI Taxonomy" id="2762210"/>
    <lineage>
        <taxon>Bacteria</taxon>
        <taxon>Bacillati</taxon>
        <taxon>Actinomycetota</taxon>
        <taxon>Actinomycetes</taxon>
        <taxon>Micrococcales</taxon>
        <taxon>Cellulomonadaceae</taxon>
        <taxon>Oerskovia</taxon>
    </lineage>
</organism>
<keyword evidence="1" id="KW-0732">Signal</keyword>
<name>A0A9D5UAI2_9CELL</name>
<feature type="chain" id="PRO_5038890392" evidence="1">
    <location>
        <begin position="32"/>
        <end position="234"/>
    </location>
</feature>
<gene>
    <name evidence="2" type="ORF">H9623_14615</name>
</gene>
<dbReference type="Proteomes" id="UP000822993">
    <property type="component" value="Unassembled WGS sequence"/>
</dbReference>
<proteinExistence type="predicted"/>
<dbReference type="EMBL" id="JACSPN010000021">
    <property type="protein sequence ID" value="MBE7701523.1"/>
    <property type="molecule type" value="Genomic_DNA"/>
</dbReference>
<sequence>MNSLPRLVLSVVLPGVLGTMLLAGCSSSAGGDVPAAVDAPTPTAAVSEPAVESPTQAGEAACALVDADQVTALAGQALDGPYETNVAGNEGFPACVWGDPAGTTVQVSRVPAEDWAARLPEMLQQLEASGMVDDAENTRKIREASELVGSGEQLEAAQACDVFSTMVEIAGGAPGQTETVNIVPTLEDPQALTGQACADGFFSSVLVMRSGITGAAEEIAVVQQALASVAAAAH</sequence>
<dbReference type="PROSITE" id="PS51257">
    <property type="entry name" value="PROKAR_LIPOPROTEIN"/>
    <property type="match status" value="1"/>
</dbReference>
<keyword evidence="3" id="KW-1185">Reference proteome</keyword>
<feature type="signal peptide" evidence="1">
    <location>
        <begin position="1"/>
        <end position="31"/>
    </location>
</feature>
<evidence type="ECO:0000313" key="3">
    <source>
        <dbReference type="Proteomes" id="UP000822993"/>
    </source>
</evidence>
<dbReference type="AlphaFoldDB" id="A0A9D5UAI2"/>
<evidence type="ECO:0000256" key="1">
    <source>
        <dbReference type="SAM" id="SignalP"/>
    </source>
</evidence>
<protein>
    <submittedName>
        <fullName evidence="2">DUF3558 family protein</fullName>
    </submittedName>
</protein>
<comment type="caution">
    <text evidence="2">The sequence shown here is derived from an EMBL/GenBank/DDBJ whole genome shotgun (WGS) entry which is preliminary data.</text>
</comment>
<accession>A0A9D5UAI2</accession>
<reference evidence="2 3" key="1">
    <citation type="submission" date="2020-08" db="EMBL/GenBank/DDBJ databases">
        <title>A Genomic Blueprint of the Chicken Gut Microbiome.</title>
        <authorList>
            <person name="Gilroy R."/>
            <person name="Ravi A."/>
            <person name="Getino M."/>
            <person name="Pursley I."/>
            <person name="Horton D.L."/>
            <person name="Alikhan N.-F."/>
            <person name="Baker D."/>
            <person name="Gharbi K."/>
            <person name="Hall N."/>
            <person name="Watson M."/>
            <person name="Adriaenssens E.M."/>
            <person name="Foster-Nyarko E."/>
            <person name="Jarju S."/>
            <person name="Secka A."/>
            <person name="Antonio M."/>
            <person name="Oren A."/>
            <person name="Chaudhuri R."/>
            <person name="La Ragione R.M."/>
            <person name="Hildebrand F."/>
            <person name="Pallen M.J."/>
        </authorList>
    </citation>
    <scope>NUCLEOTIDE SEQUENCE [LARGE SCALE GENOMIC DNA]</scope>
    <source>
        <strain evidence="2 3">Sa1BUA8</strain>
    </source>
</reference>
<dbReference type="Pfam" id="PF12079">
    <property type="entry name" value="DUF3558"/>
    <property type="match status" value="1"/>
</dbReference>
<evidence type="ECO:0000313" key="2">
    <source>
        <dbReference type="EMBL" id="MBE7701523.1"/>
    </source>
</evidence>
<dbReference type="InterPro" id="IPR024520">
    <property type="entry name" value="DUF3558"/>
</dbReference>